<name>A0A0D0AXL8_9AGAM</name>
<dbReference type="AlphaFoldDB" id="A0A0D0AXL8"/>
<dbReference type="Proteomes" id="UP000054485">
    <property type="component" value="Unassembled WGS sequence"/>
</dbReference>
<organism evidence="1 2">
    <name type="scientific">Suillus luteus UH-Slu-Lm8-n1</name>
    <dbReference type="NCBI Taxonomy" id="930992"/>
    <lineage>
        <taxon>Eukaryota</taxon>
        <taxon>Fungi</taxon>
        <taxon>Dikarya</taxon>
        <taxon>Basidiomycota</taxon>
        <taxon>Agaricomycotina</taxon>
        <taxon>Agaricomycetes</taxon>
        <taxon>Agaricomycetidae</taxon>
        <taxon>Boletales</taxon>
        <taxon>Suillineae</taxon>
        <taxon>Suillaceae</taxon>
        <taxon>Suillus</taxon>
    </lineage>
</organism>
<protein>
    <submittedName>
        <fullName evidence="1">Uncharacterized protein</fullName>
    </submittedName>
</protein>
<keyword evidence="2" id="KW-1185">Reference proteome</keyword>
<reference evidence="1 2" key="1">
    <citation type="submission" date="2014-04" db="EMBL/GenBank/DDBJ databases">
        <authorList>
            <consortium name="DOE Joint Genome Institute"/>
            <person name="Kuo A."/>
            <person name="Ruytinx J."/>
            <person name="Rineau F."/>
            <person name="Colpaert J."/>
            <person name="Kohler A."/>
            <person name="Nagy L.G."/>
            <person name="Floudas D."/>
            <person name="Copeland A."/>
            <person name="Barry K.W."/>
            <person name="Cichocki N."/>
            <person name="Veneault-Fourrey C."/>
            <person name="LaButti K."/>
            <person name="Lindquist E.A."/>
            <person name="Lipzen A."/>
            <person name="Lundell T."/>
            <person name="Morin E."/>
            <person name="Murat C."/>
            <person name="Sun H."/>
            <person name="Tunlid A."/>
            <person name="Henrissat B."/>
            <person name="Grigoriev I.V."/>
            <person name="Hibbett D.S."/>
            <person name="Martin F."/>
            <person name="Nordberg H.P."/>
            <person name="Cantor M.N."/>
            <person name="Hua S.X."/>
        </authorList>
    </citation>
    <scope>NUCLEOTIDE SEQUENCE [LARGE SCALE GENOMIC DNA]</scope>
    <source>
        <strain evidence="1 2">UH-Slu-Lm8-n1</strain>
    </source>
</reference>
<proteinExistence type="predicted"/>
<sequence>MLIRDYIRKPRSITMTTFAYHPPNPQAQGHTHHSFIQIRIRIFTQKQLIQS</sequence>
<accession>A0A0D0AXL8</accession>
<evidence type="ECO:0000313" key="2">
    <source>
        <dbReference type="Proteomes" id="UP000054485"/>
    </source>
</evidence>
<evidence type="ECO:0000313" key="1">
    <source>
        <dbReference type="EMBL" id="KIK36628.1"/>
    </source>
</evidence>
<dbReference type="InParanoid" id="A0A0D0AXL8"/>
<reference evidence="2" key="2">
    <citation type="submission" date="2015-01" db="EMBL/GenBank/DDBJ databases">
        <title>Evolutionary Origins and Diversification of the Mycorrhizal Mutualists.</title>
        <authorList>
            <consortium name="DOE Joint Genome Institute"/>
            <consortium name="Mycorrhizal Genomics Consortium"/>
            <person name="Kohler A."/>
            <person name="Kuo A."/>
            <person name="Nagy L.G."/>
            <person name="Floudas D."/>
            <person name="Copeland A."/>
            <person name="Barry K.W."/>
            <person name="Cichocki N."/>
            <person name="Veneault-Fourrey C."/>
            <person name="LaButti K."/>
            <person name="Lindquist E.A."/>
            <person name="Lipzen A."/>
            <person name="Lundell T."/>
            <person name="Morin E."/>
            <person name="Murat C."/>
            <person name="Riley R."/>
            <person name="Ohm R."/>
            <person name="Sun H."/>
            <person name="Tunlid A."/>
            <person name="Henrissat B."/>
            <person name="Grigoriev I.V."/>
            <person name="Hibbett D.S."/>
            <person name="Martin F."/>
        </authorList>
    </citation>
    <scope>NUCLEOTIDE SEQUENCE [LARGE SCALE GENOMIC DNA]</scope>
    <source>
        <strain evidence="2">UH-Slu-Lm8-n1</strain>
    </source>
</reference>
<dbReference type="HOGENOM" id="CLU_3108015_0_0_1"/>
<gene>
    <name evidence="1" type="ORF">CY34DRAFT_811150</name>
</gene>
<dbReference type="EMBL" id="KN835512">
    <property type="protein sequence ID" value="KIK36628.1"/>
    <property type="molecule type" value="Genomic_DNA"/>
</dbReference>